<name>A0A645C5L7_9ZZZZ</name>
<protein>
    <submittedName>
        <fullName evidence="2">Uncharacterized protein</fullName>
    </submittedName>
</protein>
<keyword evidence="1" id="KW-1133">Transmembrane helix</keyword>
<reference evidence="2" key="1">
    <citation type="submission" date="2019-08" db="EMBL/GenBank/DDBJ databases">
        <authorList>
            <person name="Kucharzyk K."/>
            <person name="Murdoch R.W."/>
            <person name="Higgins S."/>
            <person name="Loffler F."/>
        </authorList>
    </citation>
    <scope>NUCLEOTIDE SEQUENCE</scope>
</reference>
<dbReference type="AlphaFoldDB" id="A0A645C5L7"/>
<proteinExistence type="predicted"/>
<comment type="caution">
    <text evidence="2">The sequence shown here is derived from an EMBL/GenBank/DDBJ whole genome shotgun (WGS) entry which is preliminary data.</text>
</comment>
<keyword evidence="1" id="KW-0472">Membrane</keyword>
<keyword evidence="1" id="KW-0812">Transmembrane</keyword>
<sequence length="72" mass="8080">MLLDSKGMALASCISSQLPTSQLVNEGSLERIVEKSSTNQPVMRRKYSRLYRTQIILSATLIALAQIWHFGK</sequence>
<gene>
    <name evidence="2" type="ORF">SDC9_116188</name>
</gene>
<feature type="transmembrane region" description="Helical" evidence="1">
    <location>
        <begin position="50"/>
        <end position="70"/>
    </location>
</feature>
<organism evidence="2">
    <name type="scientific">bioreactor metagenome</name>
    <dbReference type="NCBI Taxonomy" id="1076179"/>
    <lineage>
        <taxon>unclassified sequences</taxon>
        <taxon>metagenomes</taxon>
        <taxon>ecological metagenomes</taxon>
    </lineage>
</organism>
<evidence type="ECO:0000256" key="1">
    <source>
        <dbReference type="SAM" id="Phobius"/>
    </source>
</evidence>
<dbReference type="EMBL" id="VSSQ01022736">
    <property type="protein sequence ID" value="MPM69244.1"/>
    <property type="molecule type" value="Genomic_DNA"/>
</dbReference>
<accession>A0A645C5L7</accession>
<evidence type="ECO:0000313" key="2">
    <source>
        <dbReference type="EMBL" id="MPM69244.1"/>
    </source>
</evidence>